<reference evidence="1" key="1">
    <citation type="submission" date="2013-07" db="EMBL/GenBank/DDBJ databases">
        <title>The genome of an arbuscular mycorrhizal fungus provides insights into the evolution of the oldest plant symbiosis.</title>
        <authorList>
            <consortium name="DOE Joint Genome Institute"/>
            <person name="Tisserant E."/>
            <person name="Malbreil M."/>
            <person name="Kuo A."/>
            <person name="Kohler A."/>
            <person name="Symeonidi A."/>
            <person name="Balestrini R."/>
            <person name="Charron P."/>
            <person name="Duensing N."/>
            <person name="Frei-dit-Frey N."/>
            <person name="Gianinazzi-Pearson V."/>
            <person name="Gilbert B."/>
            <person name="Handa Y."/>
            <person name="Hijri M."/>
            <person name="Kaul R."/>
            <person name="Kawaguchi M."/>
            <person name="Krajinski F."/>
            <person name="Lammers P."/>
            <person name="Lapierre D."/>
            <person name="Masclaux F.G."/>
            <person name="Murat C."/>
            <person name="Morin E."/>
            <person name="Ndikumana S."/>
            <person name="Pagni M."/>
            <person name="Petitpierre D."/>
            <person name="Requena N."/>
            <person name="Rosikiewicz P."/>
            <person name="Riley R."/>
            <person name="Saito K."/>
            <person name="San Clemente H."/>
            <person name="Shapiro H."/>
            <person name="van Tuinen D."/>
            <person name="Becard G."/>
            <person name="Bonfante P."/>
            <person name="Paszkowski U."/>
            <person name="Shachar-Hill Y."/>
            <person name="Young J.P."/>
            <person name="Sanders I.R."/>
            <person name="Henrissat B."/>
            <person name="Rensing S.A."/>
            <person name="Grigoriev I.V."/>
            <person name="Corradi N."/>
            <person name="Roux C."/>
            <person name="Martin F."/>
        </authorList>
    </citation>
    <scope>NUCLEOTIDE SEQUENCE</scope>
    <source>
        <strain evidence="1">DAOM 197198</strain>
    </source>
</reference>
<proteinExistence type="predicted"/>
<dbReference type="EMBL" id="KI293047">
    <property type="protein sequence ID" value="ESA05410.1"/>
    <property type="molecule type" value="Genomic_DNA"/>
</dbReference>
<name>U9TB77_RHIID</name>
<protein>
    <submittedName>
        <fullName evidence="1">Uncharacterized protein</fullName>
    </submittedName>
</protein>
<accession>U9TB77</accession>
<dbReference type="AlphaFoldDB" id="U9TB77"/>
<organism evidence="1">
    <name type="scientific">Rhizophagus irregularis (strain DAOM 181602 / DAOM 197198 / MUCL 43194)</name>
    <name type="common">Arbuscular mycorrhizal fungus</name>
    <name type="synonym">Glomus intraradices</name>
    <dbReference type="NCBI Taxonomy" id="747089"/>
    <lineage>
        <taxon>Eukaryota</taxon>
        <taxon>Fungi</taxon>
        <taxon>Fungi incertae sedis</taxon>
        <taxon>Mucoromycota</taxon>
        <taxon>Glomeromycotina</taxon>
        <taxon>Glomeromycetes</taxon>
        <taxon>Glomerales</taxon>
        <taxon>Glomeraceae</taxon>
        <taxon>Rhizophagus</taxon>
    </lineage>
</organism>
<sequence length="95" mass="10725">MVIGSTNAWIFLQNFKINVLTDVYDPKVDVTAIHEVVNLNGDESLRIINPRVDVVATREVVDPNGDKLLRILSNVSPKLYEYFHLDTNGISQQKS</sequence>
<gene>
    <name evidence="1" type="ORF">GLOINDRAFT_35555</name>
</gene>
<evidence type="ECO:0000313" key="1">
    <source>
        <dbReference type="EMBL" id="ESA05410.1"/>
    </source>
</evidence>
<dbReference type="HOGENOM" id="CLU_2373900_0_0_1"/>